<keyword evidence="7 9" id="KW-0496">Mitochondrion</keyword>
<keyword evidence="4 9" id="KW-0999">Mitochondrion inner membrane</keyword>
<dbReference type="Gene3D" id="3.10.450.320">
    <property type="entry name" value="Mitochondrial import inner membrane translocase subunit Tim21"/>
    <property type="match status" value="1"/>
</dbReference>
<evidence type="ECO:0000256" key="7">
    <source>
        <dbReference type="ARBA" id="ARBA00023128"/>
    </source>
</evidence>
<evidence type="ECO:0000313" key="10">
    <source>
        <dbReference type="Proteomes" id="UP000887565"/>
    </source>
</evidence>
<dbReference type="InterPro" id="IPR038552">
    <property type="entry name" value="Tim21_IMS_sf"/>
</dbReference>
<dbReference type="FunFam" id="3.10.450.320:FF:000002">
    <property type="entry name" value="Mitochondrial import inner membrane translocase subunit tim21"/>
    <property type="match status" value="1"/>
</dbReference>
<keyword evidence="9" id="KW-0811">Translocation</keyword>
<reference evidence="11" key="1">
    <citation type="submission" date="2022-11" db="UniProtKB">
        <authorList>
            <consortium name="WormBaseParasite"/>
        </authorList>
    </citation>
    <scope>IDENTIFICATION</scope>
</reference>
<proteinExistence type="inferred from homology"/>
<dbReference type="GO" id="GO:0005744">
    <property type="term" value="C:TIM23 mitochondrial import inner membrane translocase complex"/>
    <property type="evidence" value="ECO:0007669"/>
    <property type="project" value="UniProtKB-UniRule"/>
</dbReference>
<dbReference type="InterPro" id="IPR013261">
    <property type="entry name" value="Tim21"/>
</dbReference>
<evidence type="ECO:0000313" key="11">
    <source>
        <dbReference type="WBParaSite" id="nRc.2.0.1.t16154-RA"/>
    </source>
</evidence>
<keyword evidence="5" id="KW-0809">Transit peptide</keyword>
<evidence type="ECO:0000256" key="4">
    <source>
        <dbReference type="ARBA" id="ARBA00022792"/>
    </source>
</evidence>
<evidence type="ECO:0000256" key="6">
    <source>
        <dbReference type="ARBA" id="ARBA00022989"/>
    </source>
</evidence>
<comment type="function">
    <text evidence="9">Essential component of the TIM23 complex, a complex that mediates the translocation of transit peptide-containing proteins across the mitochondrial inner membrane.</text>
</comment>
<dbReference type="PANTHER" id="PTHR13032:SF6">
    <property type="entry name" value="MITOCHONDRIAL IMPORT INNER MEMBRANE TRANSLOCASE SUBUNIT TIM21"/>
    <property type="match status" value="1"/>
</dbReference>
<keyword evidence="3 9" id="KW-0812">Transmembrane</keyword>
<dbReference type="AlphaFoldDB" id="A0A915IRZ5"/>
<keyword evidence="9" id="KW-0813">Transport</keyword>
<dbReference type="PANTHER" id="PTHR13032">
    <property type="entry name" value="MITOCHONDRIAL IMPORT INNER MEMBRANE TRANSLOCASE SUBUNIT TIM21"/>
    <property type="match status" value="1"/>
</dbReference>
<dbReference type="WBParaSite" id="nRc.2.0.1.t16154-RA">
    <property type="protein sequence ID" value="nRc.2.0.1.t16154-RA"/>
    <property type="gene ID" value="nRc.2.0.1.g16154"/>
</dbReference>
<protein>
    <recommendedName>
        <fullName evidence="9">Mitochondrial import inner membrane translocase subunit Tim21</fullName>
    </recommendedName>
</protein>
<evidence type="ECO:0000256" key="2">
    <source>
        <dbReference type="ARBA" id="ARBA00010867"/>
    </source>
</evidence>
<evidence type="ECO:0000256" key="5">
    <source>
        <dbReference type="ARBA" id="ARBA00022946"/>
    </source>
</evidence>
<keyword evidence="6 9" id="KW-1133">Transmembrane helix</keyword>
<evidence type="ECO:0000256" key="8">
    <source>
        <dbReference type="ARBA" id="ARBA00023136"/>
    </source>
</evidence>
<dbReference type="GO" id="GO:0030150">
    <property type="term" value="P:protein import into mitochondrial matrix"/>
    <property type="evidence" value="ECO:0007669"/>
    <property type="project" value="UniProtKB-UniRule"/>
</dbReference>
<name>A0A915IRZ5_ROMCU</name>
<comment type="subunit">
    <text evidence="9">Component of the TIM23 complex.</text>
</comment>
<keyword evidence="9" id="KW-0653">Protein transport</keyword>
<dbReference type="Pfam" id="PF08294">
    <property type="entry name" value="TIM21"/>
    <property type="match status" value="1"/>
</dbReference>
<evidence type="ECO:0000256" key="3">
    <source>
        <dbReference type="ARBA" id="ARBA00022692"/>
    </source>
</evidence>
<evidence type="ECO:0000256" key="1">
    <source>
        <dbReference type="ARBA" id="ARBA00004434"/>
    </source>
</evidence>
<feature type="transmembrane region" description="Helical" evidence="9">
    <location>
        <begin position="172"/>
        <end position="193"/>
    </location>
</feature>
<organism evidence="10 11">
    <name type="scientific">Romanomermis culicivorax</name>
    <name type="common">Nematode worm</name>
    <dbReference type="NCBI Taxonomy" id="13658"/>
    <lineage>
        <taxon>Eukaryota</taxon>
        <taxon>Metazoa</taxon>
        <taxon>Ecdysozoa</taxon>
        <taxon>Nematoda</taxon>
        <taxon>Enoplea</taxon>
        <taxon>Dorylaimia</taxon>
        <taxon>Mermithida</taxon>
        <taxon>Mermithoidea</taxon>
        <taxon>Mermithidae</taxon>
        <taxon>Romanomermis</taxon>
    </lineage>
</organism>
<comment type="subcellular location">
    <subcellularLocation>
        <location evidence="1 9">Mitochondrion inner membrane</location>
        <topology evidence="1 9">Single-pass membrane protein</topology>
    </subcellularLocation>
</comment>
<evidence type="ECO:0000256" key="9">
    <source>
        <dbReference type="RuleBase" id="RU367142"/>
    </source>
</evidence>
<keyword evidence="10" id="KW-1185">Reference proteome</keyword>
<sequence length="305" mass="35013">MNRRKIVVARFAALLARRFPLNSQRYLHAIVIMISLKNATIYSKQLTKLSLLNVQNNQHKNRSTSVTPLNFMSSNDRIFFDLIIPKIVSVTQRDFKLIFIQSRCLSGKSSDPIGVNYQQQSNKSINESNSKKRHQIQTYDDQSSINRMLLEKYRVPEPTTTAQKIKEGAKDVYYFGVFAVAVVAAGAMFYYIFQELFSSKSPNSVYSRALKVVTANEEIQMILGTPIKGFGEETRRGRRRHVAHAEYQKDGKVHMRMKFYVKGPSASGVVNLEVKEDENGNFDYRYLFVDIDSYPPKSIILVDNR</sequence>
<comment type="similarity">
    <text evidence="2 9">Belongs to the TIM21 family.</text>
</comment>
<keyword evidence="8 9" id="KW-0472">Membrane</keyword>
<dbReference type="Proteomes" id="UP000887565">
    <property type="component" value="Unplaced"/>
</dbReference>
<accession>A0A915IRZ5</accession>